<dbReference type="AlphaFoldDB" id="A0A317F408"/>
<evidence type="ECO:0000313" key="2">
    <source>
        <dbReference type="Proteomes" id="UP000245391"/>
    </source>
</evidence>
<evidence type="ECO:0000313" key="1">
    <source>
        <dbReference type="EMBL" id="PWS33585.1"/>
    </source>
</evidence>
<accession>A0A317F408</accession>
<reference evidence="2" key="1">
    <citation type="submission" date="2018-05" db="EMBL/GenBank/DDBJ databases">
        <title>Pedobacter paludis sp. nov., isolated from wetland soil.</title>
        <authorList>
            <person name="Zhang Y."/>
        </authorList>
    </citation>
    <scope>NUCLEOTIDE SEQUENCE [LARGE SCALE GENOMIC DNA]</scope>
    <source>
        <strain evidence="2">R-8</strain>
    </source>
</reference>
<dbReference type="EMBL" id="QGNY01000001">
    <property type="protein sequence ID" value="PWS33585.1"/>
    <property type="molecule type" value="Genomic_DNA"/>
</dbReference>
<organism evidence="1 2">
    <name type="scientific">Pedobacter paludis</name>
    <dbReference type="NCBI Taxonomy" id="2203212"/>
    <lineage>
        <taxon>Bacteria</taxon>
        <taxon>Pseudomonadati</taxon>
        <taxon>Bacteroidota</taxon>
        <taxon>Sphingobacteriia</taxon>
        <taxon>Sphingobacteriales</taxon>
        <taxon>Sphingobacteriaceae</taxon>
        <taxon>Pedobacter</taxon>
    </lineage>
</organism>
<proteinExistence type="predicted"/>
<dbReference type="InterPro" id="IPR011990">
    <property type="entry name" value="TPR-like_helical_dom_sf"/>
</dbReference>
<dbReference type="Pfam" id="PF12771">
    <property type="entry name" value="SusD-like_2"/>
    <property type="match status" value="1"/>
</dbReference>
<sequence length="523" mass="57742">MKKNLYKIIGAVLVSVTTLSSCDKGFQEINVDPINIISTKPEKLLAPALVNTLGPAMMRNRNFNNELMQVTVAISDGDGAVFRYEYRSTFSDYLWNAWYIQLTNFKDVYSLAGKPEMLNKSYQGISLVCQSWIYSMLTDTYGDIPYSKSNLGNSGVLEAPFDKQKDIYLDMFNKLEEANTLLSAGTTIVPSSDPVFNGDITKWRKFCNSLYLRLLLRVSGKSEVSAQVIAKIKEIVDTKSTTYPIMTNNADCATLKWSGTIGTDAYVSPYVNGVRAQDFRSPAIGSFFIDHLSNWGDPRIDISVANGYAVSGVNRLGISQGATGGFKGVPSGYAVGAGVVKEAYFYSYDQTSTGTLGVRSLQQSPLTGILMNYAEVQFILSEAAAKGWISGSAETYYNTGIAAAINYWVPTFPTSISSQVVKDYITNADIDWDNTLPLDGKMEQIHLQKYYALFLVDMEQWFEYRRTGHPILPKGAGLRNGGVMPARMAYPVYVQSANPTNYQTAVAAQGPDVISTNVWWQKP</sequence>
<keyword evidence="1" id="KW-0449">Lipoprotein</keyword>
<dbReference type="Gene3D" id="1.25.40.390">
    <property type="match status" value="1"/>
</dbReference>
<keyword evidence="2" id="KW-1185">Reference proteome</keyword>
<dbReference type="PROSITE" id="PS51257">
    <property type="entry name" value="PROKAR_LIPOPROTEIN"/>
    <property type="match status" value="1"/>
</dbReference>
<protein>
    <submittedName>
        <fullName evidence="1">SusD/RagB family nutrient-binding outer membrane lipoprotein</fullName>
    </submittedName>
</protein>
<name>A0A317F408_9SPHI</name>
<comment type="caution">
    <text evidence="1">The sequence shown here is derived from an EMBL/GenBank/DDBJ whole genome shotgun (WGS) entry which is preliminary data.</text>
</comment>
<dbReference type="Proteomes" id="UP000245391">
    <property type="component" value="Unassembled WGS sequence"/>
</dbReference>
<dbReference type="OrthoDB" id="9766256at2"/>
<dbReference type="RefSeq" id="WP_109928169.1">
    <property type="nucleotide sequence ID" value="NZ_QGNY01000001.1"/>
</dbReference>
<gene>
    <name evidence="1" type="ORF">DF947_02900</name>
</gene>
<dbReference type="InterPro" id="IPR041662">
    <property type="entry name" value="SusD-like_2"/>
</dbReference>
<dbReference type="SUPFAM" id="SSF48452">
    <property type="entry name" value="TPR-like"/>
    <property type="match status" value="1"/>
</dbReference>